<evidence type="ECO:0000313" key="2">
    <source>
        <dbReference type="EMBL" id="MEN5380493.1"/>
    </source>
</evidence>
<name>A0ABV0C2R6_9SPHI</name>
<organism evidence="2 3">
    <name type="scientific">Sphingobacterium kitahiroshimense</name>
    <dbReference type="NCBI Taxonomy" id="470446"/>
    <lineage>
        <taxon>Bacteria</taxon>
        <taxon>Pseudomonadati</taxon>
        <taxon>Bacteroidota</taxon>
        <taxon>Sphingobacteriia</taxon>
        <taxon>Sphingobacteriales</taxon>
        <taxon>Sphingobacteriaceae</taxon>
        <taxon>Sphingobacterium</taxon>
    </lineage>
</organism>
<proteinExistence type="predicted"/>
<evidence type="ECO:0000313" key="3">
    <source>
        <dbReference type="Proteomes" id="UP001409291"/>
    </source>
</evidence>
<dbReference type="Proteomes" id="UP001409291">
    <property type="component" value="Unassembled WGS sequence"/>
</dbReference>
<feature type="domain" description="Sugar 3,4-ketoisomerase QdtA cupin" evidence="1">
    <location>
        <begin position="5"/>
        <end position="129"/>
    </location>
</feature>
<dbReference type="Pfam" id="PF05523">
    <property type="entry name" value="FdtA"/>
    <property type="match status" value="1"/>
</dbReference>
<reference evidence="2 3" key="1">
    <citation type="submission" date="2024-04" db="EMBL/GenBank/DDBJ databases">
        <title>WGS of bacteria from Torrens River.</title>
        <authorList>
            <person name="Wyrsch E.R."/>
            <person name="Drigo B."/>
        </authorList>
    </citation>
    <scope>NUCLEOTIDE SEQUENCE [LARGE SCALE GENOMIC DNA]</scope>
    <source>
        <strain evidence="2 3">TWI391</strain>
    </source>
</reference>
<dbReference type="EMBL" id="JBDJNQ010000018">
    <property type="protein sequence ID" value="MEN5380493.1"/>
    <property type="molecule type" value="Genomic_DNA"/>
</dbReference>
<dbReference type="InterPro" id="IPR011051">
    <property type="entry name" value="RmlC_Cupin_sf"/>
</dbReference>
<evidence type="ECO:0000259" key="1">
    <source>
        <dbReference type="Pfam" id="PF05523"/>
    </source>
</evidence>
<dbReference type="SUPFAM" id="SSF51182">
    <property type="entry name" value="RmlC-like cupins"/>
    <property type="match status" value="1"/>
</dbReference>
<keyword evidence="3" id="KW-1185">Reference proteome</keyword>
<comment type="caution">
    <text evidence="2">The sequence shown here is derived from an EMBL/GenBank/DDBJ whole genome shotgun (WGS) entry which is preliminary data.</text>
</comment>
<gene>
    <name evidence="2" type="ORF">ABE541_24750</name>
</gene>
<dbReference type="InterPro" id="IPR008894">
    <property type="entry name" value="QdtA_cupin_dom"/>
</dbReference>
<protein>
    <submittedName>
        <fullName evidence="2">WxcM-like domain-containing protein</fullName>
    </submittedName>
</protein>
<sequence length="148" mass="17240">MSSNIASIQKIQGGIAQDQRGHIRFVNDFDMSLVKRFYMIKNADVQLVRGWRAHRIEQRWFYVVAGDFEVELIQIDNWDNPAKDLTIERVKLESTNMEVLHVPQGYGTTFRALQPDSELLVFADHGIEHAPQDDYTWPLEYFIGRLDS</sequence>
<accession>A0ABV0C2R6</accession>
<dbReference type="InterPro" id="IPR014710">
    <property type="entry name" value="RmlC-like_jellyroll"/>
</dbReference>
<dbReference type="RefSeq" id="WP_346583362.1">
    <property type="nucleotide sequence ID" value="NZ_JBDJNQ010000018.1"/>
</dbReference>
<dbReference type="Gene3D" id="2.60.120.10">
    <property type="entry name" value="Jelly Rolls"/>
    <property type="match status" value="1"/>
</dbReference>